<evidence type="ECO:0000259" key="1">
    <source>
        <dbReference type="Pfam" id="PF03551"/>
    </source>
</evidence>
<keyword evidence="3" id="KW-1185">Reference proteome</keyword>
<sequence length="117" mass="12840">MKKTPLGELEELVLLVVAASTGDVYGVPVMEQLQKETGRSFTVSAVHTTLYRLEEKGFLSSSVGGATAERGGRRKRLFALTAAGGQVLLEIQRMRERLWQAIPQDKLQLLGLSDNLL</sequence>
<evidence type="ECO:0000313" key="2">
    <source>
        <dbReference type="EMBL" id="CAG4999393.1"/>
    </source>
</evidence>
<dbReference type="EMBL" id="CAJRAF010000002">
    <property type="protein sequence ID" value="CAG4999393.1"/>
    <property type="molecule type" value="Genomic_DNA"/>
</dbReference>
<dbReference type="SUPFAM" id="SSF46785">
    <property type="entry name" value="Winged helix' DNA-binding domain"/>
    <property type="match status" value="1"/>
</dbReference>
<feature type="domain" description="Transcription regulator PadR N-terminal" evidence="1">
    <location>
        <begin position="15"/>
        <end position="88"/>
    </location>
</feature>
<dbReference type="Gene3D" id="1.10.10.10">
    <property type="entry name" value="Winged helix-like DNA-binding domain superfamily/Winged helix DNA-binding domain"/>
    <property type="match status" value="1"/>
</dbReference>
<name>A0A916JBT0_9BACT</name>
<accession>A0A916JBT0</accession>
<gene>
    <name evidence="2" type="ORF">DYBT9275_02216</name>
</gene>
<dbReference type="RefSeq" id="WP_215238872.1">
    <property type="nucleotide sequence ID" value="NZ_CAJRAF010000002.1"/>
</dbReference>
<dbReference type="InterPro" id="IPR005149">
    <property type="entry name" value="Tscrpt_reg_PadR_N"/>
</dbReference>
<dbReference type="InterPro" id="IPR036390">
    <property type="entry name" value="WH_DNA-bd_sf"/>
</dbReference>
<dbReference type="Pfam" id="PF03551">
    <property type="entry name" value="PadR"/>
    <property type="match status" value="1"/>
</dbReference>
<dbReference type="Proteomes" id="UP000680038">
    <property type="component" value="Unassembled WGS sequence"/>
</dbReference>
<organism evidence="2 3">
    <name type="scientific">Dyadobacter helix</name>
    <dbReference type="NCBI Taxonomy" id="2822344"/>
    <lineage>
        <taxon>Bacteria</taxon>
        <taxon>Pseudomonadati</taxon>
        <taxon>Bacteroidota</taxon>
        <taxon>Cytophagia</taxon>
        <taxon>Cytophagales</taxon>
        <taxon>Spirosomataceae</taxon>
        <taxon>Dyadobacter</taxon>
    </lineage>
</organism>
<reference evidence="2" key="1">
    <citation type="submission" date="2021-04" db="EMBL/GenBank/DDBJ databases">
        <authorList>
            <person name="Rodrigo-Torres L."/>
            <person name="Arahal R. D."/>
            <person name="Lucena T."/>
        </authorList>
    </citation>
    <scope>NUCLEOTIDE SEQUENCE</scope>
    <source>
        <strain evidence="2">CECT 9275</strain>
    </source>
</reference>
<dbReference type="InterPro" id="IPR036388">
    <property type="entry name" value="WH-like_DNA-bd_sf"/>
</dbReference>
<protein>
    <recommendedName>
        <fullName evidence="1">Transcription regulator PadR N-terminal domain-containing protein</fullName>
    </recommendedName>
</protein>
<comment type="caution">
    <text evidence="2">The sequence shown here is derived from an EMBL/GenBank/DDBJ whole genome shotgun (WGS) entry which is preliminary data.</text>
</comment>
<evidence type="ECO:0000313" key="3">
    <source>
        <dbReference type="Proteomes" id="UP000680038"/>
    </source>
</evidence>
<proteinExistence type="predicted"/>
<dbReference type="AlphaFoldDB" id="A0A916JBT0"/>